<dbReference type="Proteomes" id="UP000542720">
    <property type="component" value="Unassembled WGS sequence"/>
</dbReference>
<proteinExistence type="predicted"/>
<comment type="caution">
    <text evidence="1">The sequence shown here is derived from an EMBL/GenBank/DDBJ whole genome shotgun (WGS) entry which is preliminary data.</text>
</comment>
<accession>A0A7W4LNL8</accession>
<dbReference type="AlphaFoldDB" id="A0A7W4LNL8"/>
<dbReference type="InterPro" id="IPR036590">
    <property type="entry name" value="SRAP-like"/>
</dbReference>
<evidence type="ECO:0000313" key="2">
    <source>
        <dbReference type="Proteomes" id="UP000542720"/>
    </source>
</evidence>
<evidence type="ECO:0000313" key="1">
    <source>
        <dbReference type="EMBL" id="MBB2496482.1"/>
    </source>
</evidence>
<gene>
    <name evidence="1" type="ORF">H3H51_15760</name>
</gene>
<sequence length="140" mass="16073">MEAREADKVWKIYFPNPKAVIPVLLEEGGQLDWITWGRRKEQPGSGPQGGWAQPSTLKAGDWARYSPRRGFVMVQRFMEKEGKFGEKNRQSHWLNVPDGYALECLVLGEGDARQAYIGTTGAPEEHKWIHDRWPVLARIR</sequence>
<dbReference type="RefSeq" id="WP_183090017.1">
    <property type="nucleotide sequence ID" value="NZ_JACJUD010000005.1"/>
</dbReference>
<organism evidence="1 2">
    <name type="scientific">Aquipseudomonas ullengensis</name>
    <dbReference type="NCBI Taxonomy" id="2759166"/>
    <lineage>
        <taxon>Bacteria</taxon>
        <taxon>Pseudomonadati</taxon>
        <taxon>Pseudomonadota</taxon>
        <taxon>Gammaproteobacteria</taxon>
        <taxon>Pseudomonadales</taxon>
        <taxon>Pseudomonadaceae</taxon>
        <taxon>Aquipseudomonas</taxon>
    </lineage>
</organism>
<dbReference type="SUPFAM" id="SSF143081">
    <property type="entry name" value="BB1717-like"/>
    <property type="match status" value="1"/>
</dbReference>
<dbReference type="EMBL" id="JACJUD010000005">
    <property type="protein sequence ID" value="MBB2496482.1"/>
    <property type="molecule type" value="Genomic_DNA"/>
</dbReference>
<keyword evidence="2" id="KW-1185">Reference proteome</keyword>
<reference evidence="1 2" key="1">
    <citation type="submission" date="2020-08" db="EMBL/GenBank/DDBJ databases">
        <authorList>
            <person name="Kim C.M."/>
        </authorList>
    </citation>
    <scope>NUCLEOTIDE SEQUENCE [LARGE SCALE GENOMIC DNA]</scope>
    <source>
        <strain evidence="1 2">UL070</strain>
    </source>
</reference>
<name>A0A7W4LNL8_9GAMM</name>
<protein>
    <submittedName>
        <fullName evidence="1">Uncharacterized protein</fullName>
    </submittedName>
</protein>